<evidence type="ECO:0000313" key="1">
    <source>
        <dbReference type="EMBL" id="ARB14988.1"/>
    </source>
</evidence>
<protein>
    <recommendedName>
        <fullName evidence="3">Minor capsid protein</fullName>
    </recommendedName>
</protein>
<organism evidence="1 2">
    <name type="scientific">Caulobacter phage Ccr32</name>
    <dbReference type="NCBI Taxonomy" id="1959738"/>
    <lineage>
        <taxon>Viruses</taxon>
        <taxon>Duplodnaviria</taxon>
        <taxon>Heunggongvirae</taxon>
        <taxon>Uroviricota</taxon>
        <taxon>Caudoviricetes</taxon>
        <taxon>Jeanschmidtviridae</taxon>
        <taxon>Shapirovirus</taxon>
        <taxon>Shapirovirus cbk</taxon>
    </lineage>
</organism>
<accession>A0A1V0EDL9</accession>
<proteinExistence type="predicted"/>
<dbReference type="Proteomes" id="UP000222485">
    <property type="component" value="Genome"/>
</dbReference>
<name>A0A1V0EDL9_9CAUD</name>
<evidence type="ECO:0008006" key="3">
    <source>
        <dbReference type="Google" id="ProtNLM"/>
    </source>
</evidence>
<evidence type="ECO:0000313" key="2">
    <source>
        <dbReference type="Proteomes" id="UP000222485"/>
    </source>
</evidence>
<sequence>MESKIRHQYDALLALQPVGTAAVTADGSSVNAVDIYRIANGRGDVAGRYGIGSFDIVFYFKAATTGGATPETYTINVVTTDAAGANPVVQETFTVESNMIGDPYVLAFHPASLKLKDADAAKVKLTIDVAGTAPSLDFYAFVAPHSHQ</sequence>
<gene>
    <name evidence="1" type="ORF">Ccr32_gp069</name>
</gene>
<reference evidence="2" key="1">
    <citation type="journal article" date="2017" name="Curr. Microbiol.">
        <title>Genomic Diversity of Type B3 Bacteriophages of Caulobacter crescentus.</title>
        <authorList>
            <person name="Ash K.T."/>
            <person name="Drake K.M."/>
            <person name="Gibbs W.S."/>
            <person name="Ely B."/>
        </authorList>
    </citation>
    <scope>NUCLEOTIDE SEQUENCE [LARGE SCALE GENOMIC DNA]</scope>
</reference>
<dbReference type="EMBL" id="KY555146">
    <property type="protein sequence ID" value="ARB14988.1"/>
    <property type="molecule type" value="Genomic_DNA"/>
</dbReference>